<accession>A0AAN9GI50</accession>
<dbReference type="EMBL" id="JBAMIC010000004">
    <property type="protein sequence ID" value="KAK7107675.1"/>
    <property type="molecule type" value="Genomic_DNA"/>
</dbReference>
<name>A0AAN9GI50_9CAEN</name>
<dbReference type="Proteomes" id="UP001374579">
    <property type="component" value="Unassembled WGS sequence"/>
</dbReference>
<reference evidence="1 2" key="1">
    <citation type="submission" date="2024-02" db="EMBL/GenBank/DDBJ databases">
        <title>Chromosome-scale genome assembly of the rough periwinkle Littorina saxatilis.</title>
        <authorList>
            <person name="De Jode A."/>
            <person name="Faria R."/>
            <person name="Formenti G."/>
            <person name="Sims Y."/>
            <person name="Smith T.P."/>
            <person name="Tracey A."/>
            <person name="Wood J.M.D."/>
            <person name="Zagrodzka Z.B."/>
            <person name="Johannesson K."/>
            <person name="Butlin R.K."/>
            <person name="Leder E.H."/>
        </authorList>
    </citation>
    <scope>NUCLEOTIDE SEQUENCE [LARGE SCALE GENOMIC DNA]</scope>
    <source>
        <strain evidence="1">Snail1</strain>
        <tissue evidence="1">Muscle</tissue>
    </source>
</reference>
<organism evidence="1 2">
    <name type="scientific">Littorina saxatilis</name>
    <dbReference type="NCBI Taxonomy" id="31220"/>
    <lineage>
        <taxon>Eukaryota</taxon>
        <taxon>Metazoa</taxon>
        <taxon>Spiralia</taxon>
        <taxon>Lophotrochozoa</taxon>
        <taxon>Mollusca</taxon>
        <taxon>Gastropoda</taxon>
        <taxon>Caenogastropoda</taxon>
        <taxon>Littorinimorpha</taxon>
        <taxon>Littorinoidea</taxon>
        <taxon>Littorinidae</taxon>
        <taxon>Littorina</taxon>
    </lineage>
</organism>
<gene>
    <name evidence="1" type="ORF">V1264_015560</name>
</gene>
<sequence>MRKHLPVKLEMNQPLNLELEVEQIFTWNQKSARSVAFDKTTRSGTAFPLQCKSLLVRAFKLPIRNPRAWLIQSESKSASAYLWWSNQKFLWPKVEVDVWEVEEVENCMFCCCCVLDCMLCTCHKEFELVDL</sequence>
<keyword evidence="2" id="KW-1185">Reference proteome</keyword>
<evidence type="ECO:0000313" key="2">
    <source>
        <dbReference type="Proteomes" id="UP001374579"/>
    </source>
</evidence>
<proteinExistence type="predicted"/>
<evidence type="ECO:0000313" key="1">
    <source>
        <dbReference type="EMBL" id="KAK7107675.1"/>
    </source>
</evidence>
<dbReference type="AlphaFoldDB" id="A0AAN9GI50"/>
<protein>
    <submittedName>
        <fullName evidence="1">Uncharacterized protein</fullName>
    </submittedName>
</protein>
<comment type="caution">
    <text evidence="1">The sequence shown here is derived from an EMBL/GenBank/DDBJ whole genome shotgun (WGS) entry which is preliminary data.</text>
</comment>